<gene>
    <name evidence="2" type="ORF">PXEA_LOCUS18293</name>
</gene>
<organism evidence="2 3">
    <name type="scientific">Protopolystoma xenopodis</name>
    <dbReference type="NCBI Taxonomy" id="117903"/>
    <lineage>
        <taxon>Eukaryota</taxon>
        <taxon>Metazoa</taxon>
        <taxon>Spiralia</taxon>
        <taxon>Lophotrochozoa</taxon>
        <taxon>Platyhelminthes</taxon>
        <taxon>Monogenea</taxon>
        <taxon>Polyopisthocotylea</taxon>
        <taxon>Polystomatidea</taxon>
        <taxon>Polystomatidae</taxon>
        <taxon>Protopolystoma</taxon>
    </lineage>
</organism>
<reference evidence="2" key="1">
    <citation type="submission" date="2018-11" db="EMBL/GenBank/DDBJ databases">
        <authorList>
            <consortium name="Pathogen Informatics"/>
        </authorList>
    </citation>
    <scope>NUCLEOTIDE SEQUENCE</scope>
</reference>
<dbReference type="AlphaFoldDB" id="A0A448X0L2"/>
<evidence type="ECO:0000256" key="1">
    <source>
        <dbReference type="SAM" id="MobiDB-lite"/>
    </source>
</evidence>
<evidence type="ECO:0000313" key="2">
    <source>
        <dbReference type="EMBL" id="VEL24853.1"/>
    </source>
</evidence>
<proteinExistence type="predicted"/>
<feature type="region of interest" description="Disordered" evidence="1">
    <location>
        <begin position="1"/>
        <end position="20"/>
    </location>
</feature>
<evidence type="ECO:0000313" key="3">
    <source>
        <dbReference type="Proteomes" id="UP000784294"/>
    </source>
</evidence>
<dbReference type="Proteomes" id="UP000784294">
    <property type="component" value="Unassembled WGS sequence"/>
</dbReference>
<protein>
    <submittedName>
        <fullName evidence="2">Uncharacterized protein</fullName>
    </submittedName>
</protein>
<name>A0A448X0L2_9PLAT</name>
<comment type="caution">
    <text evidence="2">The sequence shown here is derived from an EMBL/GenBank/DDBJ whole genome shotgun (WGS) entry which is preliminary data.</text>
</comment>
<sequence>MYSFIFGGGPSKDGFSRSSDEVPCQSTISSSVASRNVAGFFDSNQMVNHTGPGSALSGGVSGVGGLVSGFLSGAGSSVGGFGRRVLQAGLQTVASAGVGRSAAAAAAAALASSSSGPTIGETSVSASSDQCEKELPVCPEAATLIVVLVQRLLQSVSLFCRGYTFRFRVT</sequence>
<feature type="compositionally biased region" description="Gly residues" evidence="1">
    <location>
        <begin position="1"/>
        <end position="11"/>
    </location>
</feature>
<dbReference type="EMBL" id="CAAALY010070113">
    <property type="protein sequence ID" value="VEL24853.1"/>
    <property type="molecule type" value="Genomic_DNA"/>
</dbReference>
<keyword evidence="3" id="KW-1185">Reference proteome</keyword>
<accession>A0A448X0L2</accession>